<name>A0AAN9H6S5_9TELE</name>
<reference evidence="1 2" key="1">
    <citation type="submission" date="2024-02" db="EMBL/GenBank/DDBJ databases">
        <title>Chromosome-level genome assembly of the Eurasian Minnow (Phoxinus phoxinus).</title>
        <authorList>
            <person name="Oriowo T.O."/>
            <person name="Martin S."/>
            <person name="Stange M."/>
            <person name="Chrysostomakis Y."/>
            <person name="Brown T."/>
            <person name="Winkler S."/>
            <person name="Kukowka S."/>
            <person name="Myers E.W."/>
            <person name="Bohne A."/>
        </authorList>
    </citation>
    <scope>NUCLEOTIDE SEQUENCE [LARGE SCALE GENOMIC DNA]</scope>
    <source>
        <strain evidence="1">ZFMK-TIS-60720</strain>
        <tissue evidence="1">Whole Organism</tissue>
    </source>
</reference>
<sequence>MATNAPVMFFWFTQPALDIRFEVLGSCAPPRCPSPWRFSFSPCSSYRLRGEFGRGRS</sequence>
<accession>A0AAN9H6S5</accession>
<organism evidence="1 2">
    <name type="scientific">Phoxinus phoxinus</name>
    <name type="common">Eurasian minnow</name>
    <dbReference type="NCBI Taxonomy" id="58324"/>
    <lineage>
        <taxon>Eukaryota</taxon>
        <taxon>Metazoa</taxon>
        <taxon>Chordata</taxon>
        <taxon>Craniata</taxon>
        <taxon>Vertebrata</taxon>
        <taxon>Euteleostomi</taxon>
        <taxon>Actinopterygii</taxon>
        <taxon>Neopterygii</taxon>
        <taxon>Teleostei</taxon>
        <taxon>Ostariophysi</taxon>
        <taxon>Cypriniformes</taxon>
        <taxon>Leuciscidae</taxon>
        <taxon>Phoxininae</taxon>
        <taxon>Phoxinus</taxon>
    </lineage>
</organism>
<dbReference type="Proteomes" id="UP001364617">
    <property type="component" value="Unassembled WGS sequence"/>
</dbReference>
<dbReference type="AlphaFoldDB" id="A0AAN9H6S5"/>
<gene>
    <name evidence="1" type="ORF">R3I93_008592</name>
</gene>
<keyword evidence="2" id="KW-1185">Reference proteome</keyword>
<evidence type="ECO:0000313" key="1">
    <source>
        <dbReference type="EMBL" id="KAK7157163.1"/>
    </source>
</evidence>
<comment type="caution">
    <text evidence="1">The sequence shown here is derived from an EMBL/GenBank/DDBJ whole genome shotgun (WGS) entry which is preliminary data.</text>
</comment>
<evidence type="ECO:0000313" key="2">
    <source>
        <dbReference type="Proteomes" id="UP001364617"/>
    </source>
</evidence>
<protein>
    <submittedName>
        <fullName evidence="1">Uncharacterized protein</fullName>
    </submittedName>
</protein>
<dbReference type="EMBL" id="JAYKXH010000009">
    <property type="protein sequence ID" value="KAK7157163.1"/>
    <property type="molecule type" value="Genomic_DNA"/>
</dbReference>
<proteinExistence type="predicted"/>